<dbReference type="Proteomes" id="UP000318538">
    <property type="component" value="Chromosome"/>
</dbReference>
<proteinExistence type="predicted"/>
<sequence length="178" mass="19189">MLTHGSGESNSYPPIAPMAAGRHKYPSHPTVISEAGHQSLLGREFLVDSIGIVGPGRLRSFSPPPTELEIAMAMDWLTSRAEPSRSPKVDSYLLKHLAENWAGFYISDGAMIAAASRLQIPQEVDGTLSTLVSVANSCRKLPEADWMHRTDTPWPACCASHGTDMLAPSPTGSFHHGE</sequence>
<dbReference type="KEGG" id="rlc:K227x_05900"/>
<dbReference type="AlphaFoldDB" id="A0A517N5B4"/>
<evidence type="ECO:0000313" key="1">
    <source>
        <dbReference type="EMBL" id="QDT02218.1"/>
    </source>
</evidence>
<evidence type="ECO:0000313" key="2">
    <source>
        <dbReference type="Proteomes" id="UP000318538"/>
    </source>
</evidence>
<gene>
    <name evidence="1" type="ORF">K227x_05900</name>
</gene>
<accession>A0A517N5B4</accession>
<protein>
    <submittedName>
        <fullName evidence="1">Uncharacterized protein</fullName>
    </submittedName>
</protein>
<dbReference type="EMBL" id="CP036525">
    <property type="protein sequence ID" value="QDT02218.1"/>
    <property type="molecule type" value="Genomic_DNA"/>
</dbReference>
<organism evidence="1 2">
    <name type="scientific">Rubripirellula lacrimiformis</name>
    <dbReference type="NCBI Taxonomy" id="1930273"/>
    <lineage>
        <taxon>Bacteria</taxon>
        <taxon>Pseudomonadati</taxon>
        <taxon>Planctomycetota</taxon>
        <taxon>Planctomycetia</taxon>
        <taxon>Pirellulales</taxon>
        <taxon>Pirellulaceae</taxon>
        <taxon>Rubripirellula</taxon>
    </lineage>
</organism>
<reference evidence="1 2" key="1">
    <citation type="submission" date="2019-02" db="EMBL/GenBank/DDBJ databases">
        <title>Deep-cultivation of Planctomycetes and their phenomic and genomic characterization uncovers novel biology.</title>
        <authorList>
            <person name="Wiegand S."/>
            <person name="Jogler M."/>
            <person name="Boedeker C."/>
            <person name="Pinto D."/>
            <person name="Vollmers J."/>
            <person name="Rivas-Marin E."/>
            <person name="Kohn T."/>
            <person name="Peeters S.H."/>
            <person name="Heuer A."/>
            <person name="Rast P."/>
            <person name="Oberbeckmann S."/>
            <person name="Bunk B."/>
            <person name="Jeske O."/>
            <person name="Meyerdierks A."/>
            <person name="Storesund J.E."/>
            <person name="Kallscheuer N."/>
            <person name="Luecker S."/>
            <person name="Lage O.M."/>
            <person name="Pohl T."/>
            <person name="Merkel B.J."/>
            <person name="Hornburger P."/>
            <person name="Mueller R.-W."/>
            <person name="Bruemmer F."/>
            <person name="Labrenz M."/>
            <person name="Spormann A.M."/>
            <person name="Op den Camp H."/>
            <person name="Overmann J."/>
            <person name="Amann R."/>
            <person name="Jetten M.S.M."/>
            <person name="Mascher T."/>
            <person name="Medema M.H."/>
            <person name="Devos D.P."/>
            <person name="Kaster A.-K."/>
            <person name="Ovreas L."/>
            <person name="Rohde M."/>
            <person name="Galperin M.Y."/>
            <person name="Jogler C."/>
        </authorList>
    </citation>
    <scope>NUCLEOTIDE SEQUENCE [LARGE SCALE GENOMIC DNA]</scope>
    <source>
        <strain evidence="1 2">K22_7</strain>
    </source>
</reference>
<name>A0A517N5B4_9BACT</name>
<keyword evidence="2" id="KW-1185">Reference proteome</keyword>